<feature type="domain" description="Rhodanese" evidence="1">
    <location>
        <begin position="10"/>
        <end position="97"/>
    </location>
</feature>
<dbReference type="PROSITE" id="PS50206">
    <property type="entry name" value="RHODANESE_3"/>
    <property type="match status" value="1"/>
</dbReference>
<evidence type="ECO:0000313" key="3">
    <source>
        <dbReference type="Proteomes" id="UP000606172"/>
    </source>
</evidence>
<dbReference type="PANTHER" id="PTHR43031:SF1">
    <property type="entry name" value="PYRIDINE NUCLEOTIDE-DISULPHIDE OXIDOREDUCTASE"/>
    <property type="match status" value="1"/>
</dbReference>
<sequence>MVPEVDVRAVPGGAYLLDVREHDEWQAGHVESAVHIPLGELQRRVGEVPKESTVYVVCRVGGRSANAVAWLNHVGWDAVNVGGGMHSWAAAGLEMVSETGRQPAVI</sequence>
<dbReference type="SMART" id="SM00450">
    <property type="entry name" value="RHOD"/>
    <property type="match status" value="1"/>
</dbReference>
<evidence type="ECO:0000259" key="1">
    <source>
        <dbReference type="PROSITE" id="PS50206"/>
    </source>
</evidence>
<evidence type="ECO:0000313" key="2">
    <source>
        <dbReference type="EMBL" id="GII95842.1"/>
    </source>
</evidence>
<gene>
    <name evidence="2" type="ORF">Ssi02_60730</name>
</gene>
<keyword evidence="3" id="KW-1185">Reference proteome</keyword>
<reference evidence="2" key="1">
    <citation type="submission" date="2021-01" db="EMBL/GenBank/DDBJ databases">
        <title>Whole genome shotgun sequence of Sinosporangium siamense NBRC 109515.</title>
        <authorList>
            <person name="Komaki H."/>
            <person name="Tamura T."/>
        </authorList>
    </citation>
    <scope>NUCLEOTIDE SEQUENCE</scope>
    <source>
        <strain evidence="2">NBRC 109515</strain>
    </source>
</reference>
<dbReference type="InterPro" id="IPR036873">
    <property type="entry name" value="Rhodanese-like_dom_sf"/>
</dbReference>
<dbReference type="Proteomes" id="UP000606172">
    <property type="component" value="Unassembled WGS sequence"/>
</dbReference>
<accession>A0A919RL62</accession>
<name>A0A919RL62_9ACTN</name>
<dbReference type="Pfam" id="PF00581">
    <property type="entry name" value="Rhodanese"/>
    <property type="match status" value="1"/>
</dbReference>
<dbReference type="AlphaFoldDB" id="A0A919RL62"/>
<dbReference type="InterPro" id="IPR001763">
    <property type="entry name" value="Rhodanese-like_dom"/>
</dbReference>
<dbReference type="EMBL" id="BOOW01000038">
    <property type="protein sequence ID" value="GII95842.1"/>
    <property type="molecule type" value="Genomic_DNA"/>
</dbReference>
<dbReference type="CDD" id="cd00158">
    <property type="entry name" value="RHOD"/>
    <property type="match status" value="1"/>
</dbReference>
<proteinExistence type="predicted"/>
<comment type="caution">
    <text evidence="2">The sequence shown here is derived from an EMBL/GenBank/DDBJ whole genome shotgun (WGS) entry which is preliminary data.</text>
</comment>
<dbReference type="Gene3D" id="3.40.250.10">
    <property type="entry name" value="Rhodanese-like domain"/>
    <property type="match status" value="1"/>
</dbReference>
<dbReference type="PANTHER" id="PTHR43031">
    <property type="entry name" value="FAD-DEPENDENT OXIDOREDUCTASE"/>
    <property type="match status" value="1"/>
</dbReference>
<dbReference type="InterPro" id="IPR050229">
    <property type="entry name" value="GlpE_sulfurtransferase"/>
</dbReference>
<protein>
    <submittedName>
        <fullName evidence="2">Sulfurtransferase</fullName>
    </submittedName>
</protein>
<organism evidence="2 3">
    <name type="scientific">Sinosporangium siamense</name>
    <dbReference type="NCBI Taxonomy" id="1367973"/>
    <lineage>
        <taxon>Bacteria</taxon>
        <taxon>Bacillati</taxon>
        <taxon>Actinomycetota</taxon>
        <taxon>Actinomycetes</taxon>
        <taxon>Streptosporangiales</taxon>
        <taxon>Streptosporangiaceae</taxon>
        <taxon>Sinosporangium</taxon>
    </lineage>
</organism>
<dbReference type="SUPFAM" id="SSF52821">
    <property type="entry name" value="Rhodanese/Cell cycle control phosphatase"/>
    <property type="match status" value="1"/>
</dbReference>